<dbReference type="Gene3D" id="3.40.50.10490">
    <property type="entry name" value="Glucose-6-phosphate isomerase like protein, domain 1"/>
    <property type="match status" value="1"/>
</dbReference>
<evidence type="ECO:0000256" key="2">
    <source>
        <dbReference type="ARBA" id="ARBA00022980"/>
    </source>
</evidence>
<dbReference type="GO" id="GO:0006412">
    <property type="term" value="P:translation"/>
    <property type="evidence" value="ECO:0007669"/>
    <property type="project" value="InterPro"/>
</dbReference>
<dbReference type="InterPro" id="IPR005706">
    <property type="entry name" value="Ribosomal_uS2_bac/mit/plastid"/>
</dbReference>
<comment type="similarity">
    <text evidence="1 6">Belongs to the universal ribosomal protein uS2 family.</text>
</comment>
<dbReference type="HAMAP" id="MF_00291_B">
    <property type="entry name" value="Ribosomal_uS2_B"/>
    <property type="match status" value="1"/>
</dbReference>
<comment type="caution">
    <text evidence="7">The sequence shown here is derived from an EMBL/GenBank/DDBJ whole genome shotgun (WGS) entry which is preliminary data.</text>
</comment>
<name>A0A1G1WAZ2_9BACT</name>
<dbReference type="NCBIfam" id="TIGR01011">
    <property type="entry name" value="rpsB_bact"/>
    <property type="match status" value="1"/>
</dbReference>
<sequence>CDFLKSVAKEGGKIIFVSTKKQAKEIVEKEAKRAGAMYLTHRWLGGLLTNFESVLVTINKLTDSEELKKSEEFEKLKKKEKRIIEHELAKKEKVVGGLRGMKKLPEALFILDARREEGALKEAKKKGIPTVAICDTNGNPDLVTYPIPGNDDAIKSIQILVKTVADAVEEGYRLFEKKEAKAAQVTKVAQATQVKE</sequence>
<dbReference type="InterPro" id="IPR018130">
    <property type="entry name" value="Ribosomal_uS2_CS"/>
</dbReference>
<evidence type="ECO:0000256" key="6">
    <source>
        <dbReference type="RuleBase" id="RU003631"/>
    </source>
</evidence>
<dbReference type="PRINTS" id="PR00395">
    <property type="entry name" value="RIBOSOMALS2"/>
</dbReference>
<evidence type="ECO:0000313" key="7">
    <source>
        <dbReference type="EMBL" id="OGY24868.1"/>
    </source>
</evidence>
<dbReference type="PANTHER" id="PTHR12534">
    <property type="entry name" value="30S RIBOSOMAL PROTEIN S2 PROKARYOTIC AND ORGANELLAR"/>
    <property type="match status" value="1"/>
</dbReference>
<gene>
    <name evidence="7" type="ORF">A2Y57_01040</name>
</gene>
<dbReference type="CDD" id="cd01425">
    <property type="entry name" value="RPS2"/>
    <property type="match status" value="1"/>
</dbReference>
<evidence type="ECO:0000256" key="5">
    <source>
        <dbReference type="ARBA" id="ARBA00035518"/>
    </source>
</evidence>
<keyword evidence="3 6" id="KW-0687">Ribonucleoprotein</keyword>
<evidence type="ECO:0000256" key="4">
    <source>
        <dbReference type="ARBA" id="ARBA00035256"/>
    </source>
</evidence>
<dbReference type="Gene3D" id="1.10.287.610">
    <property type="entry name" value="Helix hairpin bin"/>
    <property type="match status" value="1"/>
</dbReference>
<dbReference type="EMBL" id="MHCQ01000010">
    <property type="protein sequence ID" value="OGY24868.1"/>
    <property type="molecule type" value="Genomic_DNA"/>
</dbReference>
<reference evidence="7 8" key="1">
    <citation type="journal article" date="2016" name="Nat. Commun.">
        <title>Thousands of microbial genomes shed light on interconnected biogeochemical processes in an aquifer system.</title>
        <authorList>
            <person name="Anantharaman K."/>
            <person name="Brown C.T."/>
            <person name="Hug L.A."/>
            <person name="Sharon I."/>
            <person name="Castelle C.J."/>
            <person name="Probst A.J."/>
            <person name="Thomas B.C."/>
            <person name="Singh A."/>
            <person name="Wilkins M.J."/>
            <person name="Karaoz U."/>
            <person name="Brodie E.L."/>
            <person name="Williams K.H."/>
            <person name="Hubbard S.S."/>
            <person name="Banfield J.F."/>
        </authorList>
    </citation>
    <scope>NUCLEOTIDE SEQUENCE [LARGE SCALE GENOMIC DNA]</scope>
</reference>
<dbReference type="Pfam" id="PF00318">
    <property type="entry name" value="Ribosomal_S2"/>
    <property type="match status" value="1"/>
</dbReference>
<evidence type="ECO:0000313" key="8">
    <source>
        <dbReference type="Proteomes" id="UP000177103"/>
    </source>
</evidence>
<dbReference type="InterPro" id="IPR023591">
    <property type="entry name" value="Ribosomal_uS2_flav_dom_sf"/>
</dbReference>
<dbReference type="GO" id="GO:0015935">
    <property type="term" value="C:small ribosomal subunit"/>
    <property type="evidence" value="ECO:0007669"/>
    <property type="project" value="InterPro"/>
</dbReference>
<accession>A0A1G1WAZ2</accession>
<feature type="non-terminal residue" evidence="7">
    <location>
        <position position="1"/>
    </location>
</feature>
<dbReference type="SUPFAM" id="SSF52313">
    <property type="entry name" value="Ribosomal protein S2"/>
    <property type="match status" value="1"/>
</dbReference>
<dbReference type="AlphaFoldDB" id="A0A1G1WAZ2"/>
<dbReference type="PROSITE" id="PS00963">
    <property type="entry name" value="RIBOSOMAL_S2_2"/>
    <property type="match status" value="1"/>
</dbReference>
<evidence type="ECO:0000256" key="3">
    <source>
        <dbReference type="ARBA" id="ARBA00023274"/>
    </source>
</evidence>
<dbReference type="GO" id="GO:0003735">
    <property type="term" value="F:structural constituent of ribosome"/>
    <property type="evidence" value="ECO:0007669"/>
    <property type="project" value="InterPro"/>
</dbReference>
<proteinExistence type="inferred from homology"/>
<protein>
    <recommendedName>
        <fullName evidence="4">Small ribosomal subunit protein uS2</fullName>
    </recommendedName>
    <alternativeName>
        <fullName evidence="5">30S ribosomal protein S2</fullName>
    </alternativeName>
</protein>
<dbReference type="Proteomes" id="UP000177103">
    <property type="component" value="Unassembled WGS sequence"/>
</dbReference>
<evidence type="ECO:0000256" key="1">
    <source>
        <dbReference type="ARBA" id="ARBA00006242"/>
    </source>
</evidence>
<dbReference type="InterPro" id="IPR001865">
    <property type="entry name" value="Ribosomal_uS2"/>
</dbReference>
<organism evidence="7 8">
    <name type="scientific">Candidatus Woykebacteria bacterium RBG_13_40_7b</name>
    <dbReference type="NCBI Taxonomy" id="1802594"/>
    <lineage>
        <taxon>Bacteria</taxon>
        <taxon>Candidatus Woykeibacteriota</taxon>
    </lineage>
</organism>
<keyword evidence="2 6" id="KW-0689">Ribosomal protein</keyword>
<dbReference type="PANTHER" id="PTHR12534:SF0">
    <property type="entry name" value="SMALL RIBOSOMAL SUBUNIT PROTEIN US2M"/>
    <property type="match status" value="1"/>
</dbReference>